<feature type="signal peptide" evidence="2">
    <location>
        <begin position="1"/>
        <end position="31"/>
    </location>
</feature>
<dbReference type="Proteomes" id="UP000095743">
    <property type="component" value="Chromosome"/>
</dbReference>
<dbReference type="InterPro" id="IPR012854">
    <property type="entry name" value="Cu_amine_oxidase-like_N"/>
</dbReference>
<dbReference type="RefSeq" id="WP_069980179.1">
    <property type="nucleotide sequence ID" value="NZ_CP017269.1"/>
</dbReference>
<gene>
    <name evidence="4" type="ORF">Gferi_21520</name>
</gene>
<dbReference type="Gene3D" id="3.30.457.10">
    <property type="entry name" value="Copper amine oxidase-like, N-terminal domain"/>
    <property type="match status" value="2"/>
</dbReference>
<dbReference type="Pfam" id="PF04205">
    <property type="entry name" value="FMN_bind"/>
    <property type="match status" value="1"/>
</dbReference>
<evidence type="ECO:0000313" key="4">
    <source>
        <dbReference type="EMBL" id="AOT71885.1"/>
    </source>
</evidence>
<protein>
    <recommendedName>
        <fullName evidence="3">FMN-binding domain-containing protein</fullName>
    </recommendedName>
</protein>
<feature type="chain" id="PRO_5009107510" description="FMN-binding domain-containing protein" evidence="2">
    <location>
        <begin position="32"/>
        <end position="1693"/>
    </location>
</feature>
<proteinExistence type="predicted"/>
<dbReference type="SUPFAM" id="SSF55383">
    <property type="entry name" value="Copper amine oxidase, domain N"/>
    <property type="match status" value="2"/>
</dbReference>
<dbReference type="GO" id="GO:0010181">
    <property type="term" value="F:FMN binding"/>
    <property type="evidence" value="ECO:0007669"/>
    <property type="project" value="InterPro"/>
</dbReference>
<dbReference type="SMART" id="SM00900">
    <property type="entry name" value="FMN_bind"/>
    <property type="match status" value="1"/>
</dbReference>
<organism evidence="4 5">
    <name type="scientific">Geosporobacter ferrireducens</name>
    <dbReference type="NCBI Taxonomy" id="1424294"/>
    <lineage>
        <taxon>Bacteria</taxon>
        <taxon>Bacillati</taxon>
        <taxon>Bacillota</taxon>
        <taxon>Clostridia</taxon>
        <taxon>Peptostreptococcales</taxon>
        <taxon>Thermotaleaceae</taxon>
        <taxon>Geosporobacter</taxon>
    </lineage>
</organism>
<evidence type="ECO:0000256" key="2">
    <source>
        <dbReference type="SAM" id="SignalP"/>
    </source>
</evidence>
<evidence type="ECO:0000313" key="5">
    <source>
        <dbReference type="Proteomes" id="UP000095743"/>
    </source>
</evidence>
<dbReference type="InterPro" id="IPR036582">
    <property type="entry name" value="Mao_N_sf"/>
</dbReference>
<dbReference type="Gene3D" id="3.90.1010.20">
    <property type="match status" value="1"/>
</dbReference>
<dbReference type="InterPro" id="IPR007329">
    <property type="entry name" value="FMN-bd"/>
</dbReference>
<dbReference type="Gene3D" id="2.160.20.110">
    <property type="match status" value="3"/>
</dbReference>
<dbReference type="Pfam" id="PF07833">
    <property type="entry name" value="Cu_amine_oxidN1"/>
    <property type="match status" value="2"/>
</dbReference>
<dbReference type="GO" id="GO:0016020">
    <property type="term" value="C:membrane"/>
    <property type="evidence" value="ECO:0007669"/>
    <property type="project" value="InterPro"/>
</dbReference>
<dbReference type="EMBL" id="CP017269">
    <property type="protein sequence ID" value="AOT71885.1"/>
    <property type="molecule type" value="Genomic_DNA"/>
</dbReference>
<reference evidence="4 5" key="1">
    <citation type="submission" date="2016-09" db="EMBL/GenBank/DDBJ databases">
        <title>Genomic analysis reveals versatility of anaerobic energy metabolism of Geosporobacter ferrireducens IRF9 of phylum Firmicutes.</title>
        <authorList>
            <person name="Kim S.-J."/>
        </authorList>
    </citation>
    <scope>NUCLEOTIDE SEQUENCE [LARGE SCALE GENOMIC DNA]</scope>
    <source>
        <strain evidence="4 5">IRF9</strain>
    </source>
</reference>
<sequence>MQKPVRKGKRGMALLLAMFLMFSCFTMPSMATTSGYTYKDGVYNGSGSGHGGALSVLVTVESGKISNIEVGANNETPSYLAQAKAVIDDIINTQSTDVDAISGATKSSRAILEAVDSALEKAYSSIFDSGYGTEKSPFIIASLEQLQEFRNTVNQGQAYANQYIRLVSNIDISGREWIPINNFAGTFDGASHVISGLTIGTSSTPADSVNGGLFGTLSATAVVKNLGISNVAIYISNSAAAYAGGLAARTSSGSTAGGTIIDNCYVTGSRVSSETTANTIAFAGGLVGSLGSYSNITNCWTDISVEAKSGSTMSAYAGGLTSLAGNNITVANCYTLGEITATSANLTNGAIVGGLFGMQSGKSYNCYSLSSVTANNVTEAVYQTPKYSLAGALAGQVTGNGIMDRMFYSVDTAVTVNNAVYNPIPAVGIGASNTEPTSLYGLAGSSMISETLVDALNNGLKLLNQSNIILPSGVSMHAWELSGGKVTLSDKIYINDEIDSGIFAGGNGTVKNPYIIETEEQLRTFAVSLNEAVDYSGIYIKLAGDIDVNGEDWIPIGQGKYAFRGTFDGDGYKIKGLKYGSEENAKDATNDIYVALFGVIGTNGFVKNLGLVDVSIYNAGKNSVNSAAIAGYLEGGGIDNCYATGMISSKTTVKGNNFVGGLVANQYKGYIINSWADVDVRSEAVGQHLSEAGGLVSLNNRGLIANCYTLGNASGDAVRAAEGMAYVSNLVACQAGTIINCYVLGDTISDSYSYYVGAISGMTTGIGKGYLSYYNKEAVQTIDQQVPNPFVAVGTTINMTEDGITYSGFNYGLKGYTLAEMKSNDFALLLNSNFESFPVELSEWLPTGTTLKTWAYDNSKNLVTLTSDDAVTTYVPVVIEAEGDVTYKPGNYFGRAYNEGREIIVRIAVTEDEIETIEVTKHNEGDSFDTEDLIDAVLLEQGTKIHYDTNNSSLTAMLKAIDAALKKAEVGDTTGYGKVDPAIFAGGTGKETNPYQISSVQELIAFAASINVDEGYEGAYIVLTKDISLKGIDWIPTGSGNAAYPFRGSFDGAGHTISDMTIGSEGEPMTYQYVGLFGYGNRAQIKNVNLTNAYINNYYKGNGRAYAGVLAGAVENGTYIANCSAQGILTNRSKNQCYTGGLVSFTSGTDSAVGYVINCYTNVDITGISDSSWVYLGGISGLNNRTYIINCYTLGDAASDSTVNVNKTSTGGIAGFQAGYVRNCYALGNVKSVLSATDVGGYAGRHTGIATTYYAYYNTDAIHYSGNTLLKPTPGVGVYVPSSSTGLVTAVSVEGKMKNYLKSAEFAAVLNQNMTDENVTNVLPDDIALKSWVYDQALDLVVFAKGSNDPDNGSGSSGGSRGSSSNTSEGTASEPTKDADSALKEALEKTGEARIKLEIGQATLTAETLQDINSTNSIIMEGAGVRVEFPKKSLFSDDLLKSAPGVDTHVDIVMKSLDDAKQKELLSKANLGESTGIFEIGGLVFELTAEIVSIDGADNITRTKISSFSEPVKIAIDLSSVNMNQVDVTKLTAVRYVTDAAGNVTLVKLGGSYDPQTKEFSFYTDSFSYYGVLKADNLIYISLSIGEPSVTVNGAQKTLDVPAVIMNDRTMVPLRFIAETLQAHVEWKEATRSVEITKDGKKIELVLGKTGPGLDVPAIVQDGRTLVPLRYVVEALEANVLWHPSLHRVDIVN</sequence>
<feature type="domain" description="FMN-binding" evidence="3">
    <location>
        <begin position="49"/>
        <end position="122"/>
    </location>
</feature>
<accession>A0A1D8GLU2</accession>
<evidence type="ECO:0000259" key="3">
    <source>
        <dbReference type="SMART" id="SM00900"/>
    </source>
</evidence>
<keyword evidence="2" id="KW-0732">Signal</keyword>
<name>A0A1D8GLU2_9FIRM</name>
<dbReference type="KEGG" id="gfe:Gferi_21520"/>
<evidence type="ECO:0000256" key="1">
    <source>
        <dbReference type="SAM" id="MobiDB-lite"/>
    </source>
</evidence>
<dbReference type="OrthoDB" id="1932903at2"/>
<keyword evidence="5" id="KW-1185">Reference proteome</keyword>
<feature type="region of interest" description="Disordered" evidence="1">
    <location>
        <begin position="1348"/>
        <end position="1381"/>
    </location>
</feature>
<dbReference type="PROSITE" id="PS51257">
    <property type="entry name" value="PROKAR_LIPOPROTEIN"/>
    <property type="match status" value="1"/>
</dbReference>